<dbReference type="Gene3D" id="3.90.550.10">
    <property type="entry name" value="Spore Coat Polysaccharide Biosynthesis Protein SpsA, Chain A"/>
    <property type="match status" value="1"/>
</dbReference>
<dbReference type="SUPFAM" id="SSF53448">
    <property type="entry name" value="Nucleotide-diphospho-sugar transferases"/>
    <property type="match status" value="1"/>
</dbReference>
<dbReference type="Pfam" id="PF12804">
    <property type="entry name" value="NTP_transf_3"/>
    <property type="match status" value="1"/>
</dbReference>
<dbReference type="InterPro" id="IPR025877">
    <property type="entry name" value="MobA-like_NTP_Trfase"/>
</dbReference>
<dbReference type="GO" id="GO:0016779">
    <property type="term" value="F:nucleotidyltransferase activity"/>
    <property type="evidence" value="ECO:0007669"/>
    <property type="project" value="UniProtKB-ARBA"/>
</dbReference>
<dbReference type="RefSeq" id="WP_281268354.1">
    <property type="nucleotide sequence ID" value="NZ_QJSP01000012.1"/>
</dbReference>
<evidence type="ECO:0000259" key="1">
    <source>
        <dbReference type="Pfam" id="PF12804"/>
    </source>
</evidence>
<organism evidence="2 3">
    <name type="scientific">Williamsia limnetica</name>
    <dbReference type="NCBI Taxonomy" id="882452"/>
    <lineage>
        <taxon>Bacteria</taxon>
        <taxon>Bacillati</taxon>
        <taxon>Actinomycetota</taxon>
        <taxon>Actinomycetes</taxon>
        <taxon>Mycobacteriales</taxon>
        <taxon>Nocardiaceae</taxon>
        <taxon>Williamsia</taxon>
    </lineage>
</organism>
<dbReference type="PANTHER" id="PTHR43777:SF1">
    <property type="entry name" value="MOLYBDENUM COFACTOR CYTIDYLYLTRANSFERASE"/>
    <property type="match status" value="1"/>
</dbReference>
<dbReference type="PANTHER" id="PTHR43777">
    <property type="entry name" value="MOLYBDENUM COFACTOR CYTIDYLYLTRANSFERASE"/>
    <property type="match status" value="1"/>
</dbReference>
<dbReference type="InterPro" id="IPR029044">
    <property type="entry name" value="Nucleotide-diphossugar_trans"/>
</dbReference>
<comment type="caution">
    <text evidence="2">The sequence shown here is derived from an EMBL/GenBank/DDBJ whole genome shotgun (WGS) entry which is preliminary data.</text>
</comment>
<name>A0A318RGA8_WILLI</name>
<sequence length="196" mass="20022">MQSPIESGAADAGAAAVVGVLLAAGGGTRYGMPKILAEQGEWLRAGVAALTAGGCGRVFVTMGAAEAEMPRGAEAVRVPTWDRGLSESVRGGLVRALDCENVVGVVLHVVDIPDVSAPQVERLLSAAGPTPGSLARVSHFGHIGHPVYIGADHLGPVLDSLTGDRGAGPYFAGRHDVIEVECGDLGTGTDHDFPRR</sequence>
<feature type="domain" description="MobA-like NTP transferase" evidence="1">
    <location>
        <begin position="19"/>
        <end position="172"/>
    </location>
</feature>
<evidence type="ECO:0000313" key="2">
    <source>
        <dbReference type="EMBL" id="PYE14723.1"/>
    </source>
</evidence>
<gene>
    <name evidence="2" type="ORF">DFR67_112185</name>
</gene>
<dbReference type="EMBL" id="QJSP01000012">
    <property type="protein sequence ID" value="PYE14723.1"/>
    <property type="molecule type" value="Genomic_DNA"/>
</dbReference>
<proteinExistence type="predicted"/>
<reference evidence="2 3" key="1">
    <citation type="submission" date="2018-06" db="EMBL/GenBank/DDBJ databases">
        <title>Genomic Encyclopedia of Type Strains, Phase IV (KMG-IV): sequencing the most valuable type-strain genomes for metagenomic binning, comparative biology and taxonomic classification.</title>
        <authorList>
            <person name="Goeker M."/>
        </authorList>
    </citation>
    <scope>NUCLEOTIDE SEQUENCE [LARGE SCALE GENOMIC DNA]</scope>
    <source>
        <strain evidence="2 3">DSM 45521</strain>
    </source>
</reference>
<dbReference type="Proteomes" id="UP000247591">
    <property type="component" value="Unassembled WGS sequence"/>
</dbReference>
<dbReference type="AlphaFoldDB" id="A0A318RGA8"/>
<evidence type="ECO:0000313" key="3">
    <source>
        <dbReference type="Proteomes" id="UP000247591"/>
    </source>
</evidence>
<accession>A0A318RGA8</accession>
<keyword evidence="3" id="KW-1185">Reference proteome</keyword>
<protein>
    <submittedName>
        <fullName evidence="2">Nicotine blue oxidoreductase</fullName>
    </submittedName>
</protein>